<dbReference type="Pfam" id="PF10137">
    <property type="entry name" value="CAP12-PCTIR_TIR"/>
    <property type="match status" value="1"/>
</dbReference>
<protein>
    <submittedName>
        <fullName evidence="2">Putative nucleotide-binding protein containing TIR-like domain</fullName>
    </submittedName>
</protein>
<evidence type="ECO:0000313" key="3">
    <source>
        <dbReference type="Proteomes" id="UP000000639"/>
    </source>
</evidence>
<dbReference type="KEGG" id="pin:Ping_2305"/>
<sequence>MARKKASLPITVIPLELAVNQQEAEIKITDRINKSNELLEITIQNSQQLHDAGKEYAKWDDFNKQLLKRLFTSEELFLEYNRYKGGMSILRGEKSLGEKRNDFTVKVEDKCHRLESIIERLELIPESRELISVNSIQNDKSKNVNYSQIFIVHGHDDSAKLEVARFIEKLGFEPIIIHEQPNASKTIIEKIEAFSNVGFGVVIYSPCDIGGKNKDNPELAGRARQNVVFEHGFLIGKLGRSKVCPLVTGNVETPNDISGIVYTSMDTSNWQIALAKELRTADYAVDMNDVI</sequence>
<dbReference type="Proteomes" id="UP000000639">
    <property type="component" value="Chromosome"/>
</dbReference>
<dbReference type="InterPro" id="IPR014571">
    <property type="entry name" value="UCP032620"/>
</dbReference>
<dbReference type="RefSeq" id="WP_011770606.1">
    <property type="nucleotide sequence ID" value="NC_008709.1"/>
</dbReference>
<dbReference type="PIRSF" id="PIRSF032620">
    <property type="entry name" value="UCP032620"/>
    <property type="match status" value="1"/>
</dbReference>
<gene>
    <name evidence="2" type="ordered locus">Ping_2305</name>
</gene>
<dbReference type="EMBL" id="CP000510">
    <property type="protein sequence ID" value="ABM04046.1"/>
    <property type="molecule type" value="Genomic_DNA"/>
</dbReference>
<accession>A1SX31</accession>
<dbReference type="AlphaFoldDB" id="A1SX31"/>
<organism evidence="2 3">
    <name type="scientific">Psychromonas ingrahamii (strain DSM 17664 / CCUG 51855 / 37)</name>
    <dbReference type="NCBI Taxonomy" id="357804"/>
    <lineage>
        <taxon>Bacteria</taxon>
        <taxon>Pseudomonadati</taxon>
        <taxon>Pseudomonadota</taxon>
        <taxon>Gammaproteobacteria</taxon>
        <taxon>Alteromonadales</taxon>
        <taxon>Psychromonadaceae</taxon>
        <taxon>Psychromonas</taxon>
    </lineage>
</organism>
<evidence type="ECO:0000259" key="1">
    <source>
        <dbReference type="Pfam" id="PF10137"/>
    </source>
</evidence>
<keyword evidence="3" id="KW-1185">Reference proteome</keyword>
<name>A1SX31_PSYIN</name>
<reference evidence="2 3" key="1">
    <citation type="submission" date="2007-01" db="EMBL/GenBank/DDBJ databases">
        <title>Complete sequence of Psychromonas ingrahamii 37.</title>
        <authorList>
            <consortium name="US DOE Joint Genome Institute"/>
            <person name="Copeland A."/>
            <person name="Lucas S."/>
            <person name="Lapidus A."/>
            <person name="Barry K."/>
            <person name="Detter J.C."/>
            <person name="Glavina del Rio T."/>
            <person name="Hammon N."/>
            <person name="Israni S."/>
            <person name="Dalin E."/>
            <person name="Tice H."/>
            <person name="Pitluck S."/>
            <person name="Thompson L.S."/>
            <person name="Brettin T."/>
            <person name="Bruce D."/>
            <person name="Han C."/>
            <person name="Tapia R."/>
            <person name="Schmutz J."/>
            <person name="Larimer F."/>
            <person name="Land M."/>
            <person name="Hauser L."/>
            <person name="Kyrpides N."/>
            <person name="Ivanova N."/>
            <person name="Staley J."/>
            <person name="Richardson P."/>
        </authorList>
    </citation>
    <scope>NUCLEOTIDE SEQUENCE [LARGE SCALE GENOMIC DNA]</scope>
    <source>
        <strain evidence="2 3">37</strain>
    </source>
</reference>
<dbReference type="GO" id="GO:0050135">
    <property type="term" value="F:NADP+ nucleosidase activity"/>
    <property type="evidence" value="ECO:0007669"/>
    <property type="project" value="InterPro"/>
</dbReference>
<proteinExistence type="predicted"/>
<dbReference type="InterPro" id="IPR019302">
    <property type="entry name" value="CAP12/PCTIR_TIR_dom"/>
</dbReference>
<dbReference type="STRING" id="357804.Ping_2305"/>
<evidence type="ECO:0000313" key="2">
    <source>
        <dbReference type="EMBL" id="ABM04046.1"/>
    </source>
</evidence>
<feature type="domain" description="CD-NTase-associated protein 12/Pycsar effector protein TIR" evidence="1">
    <location>
        <begin position="148"/>
        <end position="266"/>
    </location>
</feature>
<dbReference type="HOGENOM" id="CLU_062182_0_0_6"/>
<dbReference type="eggNOG" id="COG4271">
    <property type="taxonomic scope" value="Bacteria"/>
</dbReference>